<evidence type="ECO:0000313" key="1">
    <source>
        <dbReference type="EMBL" id="CAI9608837.1"/>
    </source>
</evidence>
<evidence type="ECO:0000313" key="2">
    <source>
        <dbReference type="Proteomes" id="UP001162483"/>
    </source>
</evidence>
<organism evidence="1 2">
    <name type="scientific">Staurois parvus</name>
    <dbReference type="NCBI Taxonomy" id="386267"/>
    <lineage>
        <taxon>Eukaryota</taxon>
        <taxon>Metazoa</taxon>
        <taxon>Chordata</taxon>
        <taxon>Craniata</taxon>
        <taxon>Vertebrata</taxon>
        <taxon>Euteleostomi</taxon>
        <taxon>Amphibia</taxon>
        <taxon>Batrachia</taxon>
        <taxon>Anura</taxon>
        <taxon>Neobatrachia</taxon>
        <taxon>Ranoidea</taxon>
        <taxon>Ranidae</taxon>
        <taxon>Staurois</taxon>
    </lineage>
</organism>
<accession>A0ABN9GJ05</accession>
<keyword evidence="2" id="KW-1185">Reference proteome</keyword>
<comment type="caution">
    <text evidence="1">The sequence shown here is derived from an EMBL/GenBank/DDBJ whole genome shotgun (WGS) entry which is preliminary data.</text>
</comment>
<dbReference type="EMBL" id="CATNWA010018680">
    <property type="protein sequence ID" value="CAI9608837.1"/>
    <property type="molecule type" value="Genomic_DNA"/>
</dbReference>
<reference evidence="1" key="1">
    <citation type="submission" date="2023-05" db="EMBL/GenBank/DDBJ databases">
        <authorList>
            <person name="Stuckert A."/>
        </authorList>
    </citation>
    <scope>NUCLEOTIDE SEQUENCE</scope>
</reference>
<gene>
    <name evidence="1" type="ORF">SPARVUS_LOCUS14158213</name>
</gene>
<dbReference type="Proteomes" id="UP001162483">
    <property type="component" value="Unassembled WGS sequence"/>
</dbReference>
<name>A0ABN9GJ05_9NEOB</name>
<sequence length="45" mass="5037">MCNVSLNDDNIMIPQPALQVPADLCQCWWWCVLCVWAGLPAVTAF</sequence>
<protein>
    <submittedName>
        <fullName evidence="1">Uncharacterized protein</fullName>
    </submittedName>
</protein>
<proteinExistence type="predicted"/>